<dbReference type="AlphaFoldDB" id="A0A1G1XWE7"/>
<proteinExistence type="predicted"/>
<dbReference type="STRING" id="1797532.A2729_04255"/>
<gene>
    <name evidence="1" type="ORF">A2729_04255</name>
</gene>
<organism evidence="1 2">
    <name type="scientific">Candidatus Buchananbacteria bacterium RIFCSPHIGHO2_01_FULL_39_14</name>
    <dbReference type="NCBI Taxonomy" id="1797532"/>
    <lineage>
        <taxon>Bacteria</taxon>
        <taxon>Candidatus Buchananiibacteriota</taxon>
    </lineage>
</organism>
<dbReference type="EMBL" id="MHIB01000033">
    <property type="protein sequence ID" value="OGY43607.1"/>
    <property type="molecule type" value="Genomic_DNA"/>
</dbReference>
<dbReference type="Proteomes" id="UP000178930">
    <property type="component" value="Unassembled WGS sequence"/>
</dbReference>
<name>A0A1G1XWE7_9BACT</name>
<evidence type="ECO:0000313" key="2">
    <source>
        <dbReference type="Proteomes" id="UP000178930"/>
    </source>
</evidence>
<comment type="caution">
    <text evidence="1">The sequence shown here is derived from an EMBL/GenBank/DDBJ whole genome shotgun (WGS) entry which is preliminary data.</text>
</comment>
<sequence length="358" mass="40904">MPMNYKKIAKTTAKWAIVLTGGYFIGTTATKYIEPPEFIDLLAEYTQRFTEQSRFMASNVRTLASPLEKKTAANQYLHNFPTNIPGAGTITRYEVDGAKHCLVHIRQLHHPPLDSLRFGKKRTPIIAVQQDIYAILSHLIQKSKLTNVYEEGIYVPEGTSKDTVEGLLYLRQQKQDLKKSDTTLRKKCEELSLQREKNEKIYTQICINSPKMSQELFNWCQRYEPIAKLLEQVSRDVCGKYSSAPSEQNETEKQGEELYRQGAADVLFFERKVDLKAAETANARKQGRFEPREDALLEIVAKDAPTYAVTVYGGGHDFGDNIERWNTAHPHQKFSFIEITPTAYFTHALGMAVDEIKR</sequence>
<accession>A0A1G1XWE7</accession>
<reference evidence="1 2" key="1">
    <citation type="journal article" date="2016" name="Nat. Commun.">
        <title>Thousands of microbial genomes shed light on interconnected biogeochemical processes in an aquifer system.</title>
        <authorList>
            <person name="Anantharaman K."/>
            <person name="Brown C.T."/>
            <person name="Hug L.A."/>
            <person name="Sharon I."/>
            <person name="Castelle C.J."/>
            <person name="Probst A.J."/>
            <person name="Thomas B.C."/>
            <person name="Singh A."/>
            <person name="Wilkins M.J."/>
            <person name="Karaoz U."/>
            <person name="Brodie E.L."/>
            <person name="Williams K.H."/>
            <person name="Hubbard S.S."/>
            <person name="Banfield J.F."/>
        </authorList>
    </citation>
    <scope>NUCLEOTIDE SEQUENCE [LARGE SCALE GENOMIC DNA]</scope>
</reference>
<evidence type="ECO:0000313" key="1">
    <source>
        <dbReference type="EMBL" id="OGY43607.1"/>
    </source>
</evidence>
<protein>
    <submittedName>
        <fullName evidence="1">Uncharacterized protein</fullName>
    </submittedName>
</protein>